<name>A0A8H7ACS0_9EURO</name>
<reference evidence="2" key="1">
    <citation type="submission" date="2020-02" db="EMBL/GenBank/DDBJ databases">
        <authorList>
            <person name="Palmer J.M."/>
        </authorList>
    </citation>
    <scope>NUCLEOTIDE SEQUENCE</scope>
    <source>
        <strain evidence="2">EPUS1.4</strain>
        <tissue evidence="2">Thallus</tissue>
    </source>
</reference>
<accession>A0A8H7ACS0</accession>
<dbReference type="Proteomes" id="UP000606974">
    <property type="component" value="Unassembled WGS sequence"/>
</dbReference>
<sequence length="251" mass="28627">MSEENDKIFQDCFSSAVLERYSTAPRKRMAKRSRKSAPAPTSSTQTGSENTETDPAELAEFIEYLSTEIFSALPSEARTLSYSALQHNPSLAETYSDPLTLSTREALIQSLPFSVADTLTAYTLISPPKTDLLTFLSPVLTSYITTVTNPPPAWHTTRPTACEICGRDWIPLSYHHLIPKAVHAKVLKRGWHEEHMLNKVAWLCRACHSFVHRMASNEELAREWHDIERILEREDVQRWSAWVGSVRWKKR</sequence>
<feature type="compositionally biased region" description="Basic residues" evidence="1">
    <location>
        <begin position="25"/>
        <end position="35"/>
    </location>
</feature>
<proteinExistence type="predicted"/>
<feature type="compositionally biased region" description="Polar residues" evidence="1">
    <location>
        <begin position="40"/>
        <end position="50"/>
    </location>
</feature>
<gene>
    <name evidence="2" type="ORF">GJ744_001805</name>
</gene>
<organism evidence="2 3">
    <name type="scientific">Endocarpon pusillum</name>
    <dbReference type="NCBI Taxonomy" id="364733"/>
    <lineage>
        <taxon>Eukaryota</taxon>
        <taxon>Fungi</taxon>
        <taxon>Dikarya</taxon>
        <taxon>Ascomycota</taxon>
        <taxon>Pezizomycotina</taxon>
        <taxon>Eurotiomycetes</taxon>
        <taxon>Chaetothyriomycetidae</taxon>
        <taxon>Verrucariales</taxon>
        <taxon>Verrucariaceae</taxon>
        <taxon>Endocarpon</taxon>
    </lineage>
</organism>
<evidence type="ECO:0000313" key="3">
    <source>
        <dbReference type="Proteomes" id="UP000606974"/>
    </source>
</evidence>
<dbReference type="OrthoDB" id="4850648at2759"/>
<evidence type="ECO:0000313" key="2">
    <source>
        <dbReference type="EMBL" id="KAF7504736.1"/>
    </source>
</evidence>
<evidence type="ECO:0008006" key="4">
    <source>
        <dbReference type="Google" id="ProtNLM"/>
    </source>
</evidence>
<dbReference type="PANTHER" id="PTHR37827">
    <property type="entry name" value="TUDOR DOMAIN-CONTAINING PROTEIN"/>
    <property type="match status" value="1"/>
</dbReference>
<evidence type="ECO:0000256" key="1">
    <source>
        <dbReference type="SAM" id="MobiDB-lite"/>
    </source>
</evidence>
<keyword evidence="3" id="KW-1185">Reference proteome</keyword>
<dbReference type="PANTHER" id="PTHR37827:SF1">
    <property type="entry name" value="HNH DOMAIN-CONTAINING PROTEIN"/>
    <property type="match status" value="1"/>
</dbReference>
<comment type="caution">
    <text evidence="2">The sequence shown here is derived from an EMBL/GenBank/DDBJ whole genome shotgun (WGS) entry which is preliminary data.</text>
</comment>
<protein>
    <recommendedName>
        <fullName evidence="4">HNH domain-containing protein</fullName>
    </recommendedName>
</protein>
<dbReference type="EMBL" id="JAACFV010000129">
    <property type="protein sequence ID" value="KAF7504736.1"/>
    <property type="molecule type" value="Genomic_DNA"/>
</dbReference>
<feature type="region of interest" description="Disordered" evidence="1">
    <location>
        <begin position="23"/>
        <end position="53"/>
    </location>
</feature>
<dbReference type="AlphaFoldDB" id="A0A8H7ACS0"/>